<evidence type="ECO:0000313" key="2">
    <source>
        <dbReference type="EMBL" id="EDM48724.1"/>
    </source>
</evidence>
<comment type="caution">
    <text evidence="2">The sequence shown here is derived from an EMBL/GenBank/DDBJ whole genome shotgun (WGS) entry which is preliminary data.</text>
</comment>
<keyword evidence="1" id="KW-1133">Transmembrane helix</keyword>
<organism evidence="2 3">
    <name type="scientific">Marinobacter algicola DG893</name>
    <dbReference type="NCBI Taxonomy" id="443152"/>
    <lineage>
        <taxon>Bacteria</taxon>
        <taxon>Pseudomonadati</taxon>
        <taxon>Pseudomonadota</taxon>
        <taxon>Gammaproteobacteria</taxon>
        <taxon>Pseudomonadales</taxon>
        <taxon>Marinobacteraceae</taxon>
        <taxon>Marinobacter</taxon>
    </lineage>
</organism>
<proteinExistence type="predicted"/>
<dbReference type="Proteomes" id="UP000005856">
    <property type="component" value="Unassembled WGS sequence"/>
</dbReference>
<keyword evidence="1" id="KW-0472">Membrane</keyword>
<gene>
    <name evidence="2" type="ORF">MDG893_16952</name>
</gene>
<keyword evidence="1" id="KW-0812">Transmembrane</keyword>
<dbReference type="EMBL" id="ABCP01000005">
    <property type="protein sequence ID" value="EDM48724.1"/>
    <property type="molecule type" value="Genomic_DNA"/>
</dbReference>
<feature type="transmembrane region" description="Helical" evidence="1">
    <location>
        <begin position="12"/>
        <end position="34"/>
    </location>
</feature>
<evidence type="ECO:0000313" key="3">
    <source>
        <dbReference type="Proteomes" id="UP000005856"/>
    </source>
</evidence>
<dbReference type="RefSeq" id="WP_007152914.1">
    <property type="nucleotide sequence ID" value="NZ_ABCP01000005.1"/>
</dbReference>
<accession>A6EY15</accession>
<keyword evidence="3" id="KW-1185">Reference proteome</keyword>
<protein>
    <submittedName>
        <fullName evidence="2">Uncharacterized protein</fullName>
    </submittedName>
</protein>
<reference evidence="2 3" key="1">
    <citation type="submission" date="2007-06" db="EMBL/GenBank/DDBJ databases">
        <authorList>
            <person name="Green D."/>
            <person name="Ferriera S."/>
            <person name="Johnson J."/>
            <person name="Kravitz S."/>
            <person name="Beeson K."/>
            <person name="Sutton G."/>
            <person name="Rogers Y.-H."/>
            <person name="Friedman R."/>
            <person name="Frazier M."/>
            <person name="Venter J.C."/>
        </authorList>
    </citation>
    <scope>NUCLEOTIDE SEQUENCE [LARGE SCALE GENOMIC DNA]</scope>
    <source>
        <strain evidence="2 3">DG893</strain>
    </source>
</reference>
<name>A6EY15_9GAMM</name>
<evidence type="ECO:0000256" key="1">
    <source>
        <dbReference type="SAM" id="Phobius"/>
    </source>
</evidence>
<sequence length="48" mass="5757">MKKFNYRLVQERVYLAIALVKLAQEVLVLLNMAFNYKTNAFPRYAQEF</sequence>
<dbReference type="AlphaFoldDB" id="A6EY15"/>